<name>A0A820N5N4_9BILA</name>
<comment type="caution">
    <text evidence="1">The sequence shown here is derived from an EMBL/GenBank/DDBJ whole genome shotgun (WGS) entry which is preliminary data.</text>
</comment>
<organism evidence="1 2">
    <name type="scientific">Rotaria sordida</name>
    <dbReference type="NCBI Taxonomy" id="392033"/>
    <lineage>
        <taxon>Eukaryota</taxon>
        <taxon>Metazoa</taxon>
        <taxon>Spiralia</taxon>
        <taxon>Gnathifera</taxon>
        <taxon>Rotifera</taxon>
        <taxon>Eurotatoria</taxon>
        <taxon>Bdelloidea</taxon>
        <taxon>Philodinida</taxon>
        <taxon>Philodinidae</taxon>
        <taxon>Rotaria</taxon>
    </lineage>
</organism>
<feature type="non-terminal residue" evidence="1">
    <location>
        <position position="148"/>
    </location>
</feature>
<protein>
    <submittedName>
        <fullName evidence="1">Uncharacterized protein</fullName>
    </submittedName>
</protein>
<accession>A0A820N5N4</accession>
<dbReference type="AlphaFoldDB" id="A0A820N5N4"/>
<dbReference type="Proteomes" id="UP000663836">
    <property type="component" value="Unassembled WGS sequence"/>
</dbReference>
<gene>
    <name evidence="1" type="ORF">JBS370_LOCUS42908</name>
</gene>
<proteinExistence type="predicted"/>
<feature type="non-terminal residue" evidence="1">
    <location>
        <position position="1"/>
    </location>
</feature>
<sequence length="148" mass="16435">SAIISSNGRSIDILATGLHACHYVVMLPDRYLMLYTDAGDHVYQINLNIKKQTILLDNVGGSAGTRGLIFDSANNWIYFSGVQLMRCRPDGTQLQNITKYLNLTDDNPGFQIALDSHMNPVNPRIYLAFNGGLYMAYADGTKEQLIFA</sequence>
<reference evidence="1" key="1">
    <citation type="submission" date="2021-02" db="EMBL/GenBank/DDBJ databases">
        <authorList>
            <person name="Nowell W R."/>
        </authorList>
    </citation>
    <scope>NUCLEOTIDE SEQUENCE</scope>
</reference>
<evidence type="ECO:0000313" key="1">
    <source>
        <dbReference type="EMBL" id="CAF4382899.1"/>
    </source>
</evidence>
<dbReference type="EMBL" id="CAJOBD010060960">
    <property type="protein sequence ID" value="CAF4382899.1"/>
    <property type="molecule type" value="Genomic_DNA"/>
</dbReference>
<dbReference type="SUPFAM" id="SSF63825">
    <property type="entry name" value="YWTD domain"/>
    <property type="match status" value="1"/>
</dbReference>
<evidence type="ECO:0000313" key="2">
    <source>
        <dbReference type="Proteomes" id="UP000663836"/>
    </source>
</evidence>